<evidence type="ECO:0000256" key="1">
    <source>
        <dbReference type="SAM" id="MobiDB-lite"/>
    </source>
</evidence>
<feature type="compositionally biased region" description="Basic and acidic residues" evidence="1">
    <location>
        <begin position="339"/>
        <end position="353"/>
    </location>
</feature>
<dbReference type="InterPro" id="IPR002656">
    <property type="entry name" value="Acyl_transf_3_dom"/>
</dbReference>
<feature type="transmembrane region" description="Helical" evidence="2">
    <location>
        <begin position="760"/>
        <end position="782"/>
    </location>
</feature>
<feature type="transmembrane region" description="Helical" evidence="2">
    <location>
        <begin position="477"/>
        <end position="496"/>
    </location>
</feature>
<dbReference type="Proteomes" id="UP000076420">
    <property type="component" value="Unassembled WGS sequence"/>
</dbReference>
<feature type="transmembrane region" description="Helical" evidence="2">
    <location>
        <begin position="282"/>
        <end position="308"/>
    </location>
</feature>
<dbReference type="EnsemblMetazoa" id="BGLB007648-RB">
    <property type="protein sequence ID" value="BGLB007648-PB"/>
    <property type="gene ID" value="BGLB007648"/>
</dbReference>
<feature type="transmembrane region" description="Helical" evidence="2">
    <location>
        <begin position="686"/>
        <end position="706"/>
    </location>
</feature>
<dbReference type="VEuPathDB" id="VectorBase:BGLB007648"/>
<organism evidence="5 6">
    <name type="scientific">Biomphalaria glabrata</name>
    <name type="common">Bloodfluke planorb</name>
    <name type="synonym">Freshwater snail</name>
    <dbReference type="NCBI Taxonomy" id="6526"/>
    <lineage>
        <taxon>Eukaryota</taxon>
        <taxon>Metazoa</taxon>
        <taxon>Spiralia</taxon>
        <taxon>Lophotrochozoa</taxon>
        <taxon>Mollusca</taxon>
        <taxon>Gastropoda</taxon>
        <taxon>Heterobranchia</taxon>
        <taxon>Euthyneura</taxon>
        <taxon>Panpulmonata</taxon>
        <taxon>Hygrophila</taxon>
        <taxon>Lymnaeoidea</taxon>
        <taxon>Planorbidae</taxon>
        <taxon>Biomphalaria</taxon>
    </lineage>
</organism>
<dbReference type="KEGG" id="bgt:106067117"/>
<evidence type="ECO:0000313" key="6">
    <source>
        <dbReference type="Proteomes" id="UP000076420"/>
    </source>
</evidence>
<dbReference type="InterPro" id="IPR052728">
    <property type="entry name" value="O2_lipid_transport_reg"/>
</dbReference>
<dbReference type="PANTHER" id="PTHR11161">
    <property type="entry name" value="O-ACYLTRANSFERASE"/>
    <property type="match status" value="1"/>
</dbReference>
<dbReference type="Pfam" id="PF01757">
    <property type="entry name" value="Acyl_transf_3"/>
    <property type="match status" value="1"/>
</dbReference>
<dbReference type="InterPro" id="IPR006621">
    <property type="entry name" value="Nose-resist-to-fluoxetine_N"/>
</dbReference>
<reference evidence="5" key="1">
    <citation type="submission" date="2020-05" db="UniProtKB">
        <authorList>
            <consortium name="EnsemblMetazoa"/>
        </authorList>
    </citation>
    <scope>IDENTIFICATION</scope>
    <source>
        <strain evidence="5">BB02</strain>
    </source>
</reference>
<keyword evidence="2" id="KW-1133">Transmembrane helix</keyword>
<dbReference type="OrthoDB" id="207378at2759"/>
<gene>
    <name evidence="5" type="primary">106067117</name>
</gene>
<feature type="transmembrane region" description="Helical" evidence="2">
    <location>
        <begin position="587"/>
        <end position="606"/>
    </location>
</feature>
<feature type="transmembrane region" description="Helical" evidence="2">
    <location>
        <begin position="517"/>
        <end position="534"/>
    </location>
</feature>
<dbReference type="SMART" id="SM00703">
    <property type="entry name" value="NRF"/>
    <property type="match status" value="1"/>
</dbReference>
<dbReference type="VEuPathDB" id="VectorBase:BGLAX_038033"/>
<sequence>MISRTRSRNMLAAVLTVYALLTNIVNTAADDTFGSRDSNTFLGGLNTINGALERQKNPEYQETLKNFKSLLSDKDLLGQSGIIGSSFLVTSGNGSKNSGNTPETDGNGTKRLQGRTFNAGNSVAGNVRLQSQRLKADNANQSKCLTDIERLINDVRKDAWVLPFLDAWGKPGPSILLGRLNFVGNYRQCRSAKAPPLSGDAGSGFTGQYCVLNLLSLNFSASVVSAMSGLATLQIGSCVPDSCSQDELTILVELGLIMLNVSKTFVALPTECRTDDREYTNASIAAIVILSILLALMILGTLFDLVVIQWPKWAAQFQGEDSPDYIGARGFMTRTRYHPIPDEERTTDDHASPSDEQTAMNGEVRSHGAPMSKGGLEPEFVNETKPLLGKKKAEPESHSGILSQILLSFSVYTNASKVLNTSQPPGSLSAINGIRCLSMSWVVLGHMYVFGLTSVVNTAEELPLYMKRWTFDAISNALVSVDTFFTLSGLLVAYLTTKEMTKKGWKINWGLFYFHRFWRLTPPYMMVLVIGLGLQRFMGSGALWATVQPVDKSNCEDNWWTNLLYVNNLVNKDKMCLGHSWYLANDMQFYVLSPLMLIPFVFHRYAGVISCSIFILAQWITAGVLSSDNGWTTTLLGMNVKSEPGSLNYFSYYYIASYCRIGPYVVGILAGYLLAVSNGRVRMDKLTVFVGWLVSTASALAVVYGLRGDISGENPSSVAVAALYNAVARSAWGVCVCWVVIACVSGYGGPVNVLLSWPPFVALSRLTYMAYLIHPTVMYIYFGNQETLYTLNDTNIVISYLGILLFTYLASFVLMLAIESPMIGLEKALLPKKRH</sequence>
<feature type="domain" description="Nose resistant-to-fluoxetine protein N-terminal" evidence="4">
    <location>
        <begin position="141"/>
        <end position="274"/>
    </location>
</feature>
<feature type="chain" id="PRO_5012767743" description="Nose resistant-to-fluoxetine protein N-terminal domain-containing protein" evidence="3">
    <location>
        <begin position="30"/>
        <end position="835"/>
    </location>
</feature>
<feature type="transmembrane region" description="Helical" evidence="2">
    <location>
        <begin position="726"/>
        <end position="748"/>
    </location>
</feature>
<keyword evidence="3" id="KW-0732">Signal</keyword>
<evidence type="ECO:0000256" key="3">
    <source>
        <dbReference type="SAM" id="SignalP"/>
    </source>
</evidence>
<evidence type="ECO:0000256" key="2">
    <source>
        <dbReference type="SAM" id="Phobius"/>
    </source>
</evidence>
<name>A0A2C9JT49_BIOGL</name>
<evidence type="ECO:0000259" key="4">
    <source>
        <dbReference type="SMART" id="SM00703"/>
    </source>
</evidence>
<feature type="transmembrane region" description="Helical" evidence="2">
    <location>
        <begin position="436"/>
        <end position="457"/>
    </location>
</feature>
<dbReference type="PANTHER" id="PTHR11161:SF0">
    <property type="entry name" value="O-ACYLTRANSFERASE LIKE PROTEIN"/>
    <property type="match status" value="1"/>
</dbReference>
<dbReference type="GO" id="GO:0016747">
    <property type="term" value="F:acyltransferase activity, transferring groups other than amino-acyl groups"/>
    <property type="evidence" value="ECO:0007669"/>
    <property type="project" value="InterPro"/>
</dbReference>
<feature type="transmembrane region" description="Helical" evidence="2">
    <location>
        <begin position="797"/>
        <end position="818"/>
    </location>
</feature>
<feature type="transmembrane region" description="Helical" evidence="2">
    <location>
        <begin position="652"/>
        <end position="674"/>
    </location>
</feature>
<evidence type="ECO:0000313" key="5">
    <source>
        <dbReference type="EnsemblMetazoa" id="BGLB007648-PB"/>
    </source>
</evidence>
<keyword evidence="2" id="KW-0812">Transmembrane</keyword>
<dbReference type="Pfam" id="PF20146">
    <property type="entry name" value="NRF"/>
    <property type="match status" value="1"/>
</dbReference>
<feature type="region of interest" description="Disordered" evidence="1">
    <location>
        <begin position="338"/>
        <end position="376"/>
    </location>
</feature>
<dbReference type="AlphaFoldDB" id="A0A2C9JT49"/>
<keyword evidence="2" id="KW-0472">Membrane</keyword>
<protein>
    <recommendedName>
        <fullName evidence="4">Nose resistant-to-fluoxetine protein N-terminal domain-containing protein</fullName>
    </recommendedName>
</protein>
<proteinExistence type="predicted"/>
<feature type="signal peptide" evidence="3">
    <location>
        <begin position="1"/>
        <end position="29"/>
    </location>
</feature>
<accession>A0A2C9JT49</accession>